<dbReference type="InterPro" id="IPR002110">
    <property type="entry name" value="Ankyrin_rpt"/>
</dbReference>
<dbReference type="SMART" id="SM00248">
    <property type="entry name" value="ANK"/>
    <property type="match status" value="5"/>
</dbReference>
<evidence type="ECO:0000256" key="2">
    <source>
        <dbReference type="ARBA" id="ARBA00023043"/>
    </source>
</evidence>
<feature type="repeat" description="ANK" evidence="3">
    <location>
        <begin position="42"/>
        <end position="78"/>
    </location>
</feature>
<gene>
    <name evidence="4" type="primary">Ankrd63</name>
    <name evidence="4" type="ORF">AWC38_SpisGene3000</name>
</gene>
<evidence type="ECO:0000313" key="5">
    <source>
        <dbReference type="Proteomes" id="UP000225706"/>
    </source>
</evidence>
<evidence type="ECO:0000313" key="4">
    <source>
        <dbReference type="EMBL" id="PFX32168.1"/>
    </source>
</evidence>
<dbReference type="PROSITE" id="PS50297">
    <property type="entry name" value="ANK_REP_REGION"/>
    <property type="match status" value="3"/>
</dbReference>
<keyword evidence="2 3" id="KW-0040">ANK repeat</keyword>
<dbReference type="AlphaFoldDB" id="A0A2B4SUB2"/>
<organism evidence="4 5">
    <name type="scientific">Stylophora pistillata</name>
    <name type="common">Smooth cauliflower coral</name>
    <dbReference type="NCBI Taxonomy" id="50429"/>
    <lineage>
        <taxon>Eukaryota</taxon>
        <taxon>Metazoa</taxon>
        <taxon>Cnidaria</taxon>
        <taxon>Anthozoa</taxon>
        <taxon>Hexacorallia</taxon>
        <taxon>Scleractinia</taxon>
        <taxon>Astrocoeniina</taxon>
        <taxon>Pocilloporidae</taxon>
        <taxon>Stylophora</taxon>
    </lineage>
</organism>
<keyword evidence="1" id="KW-0677">Repeat</keyword>
<proteinExistence type="predicted"/>
<dbReference type="EMBL" id="LSMT01000026">
    <property type="protein sequence ID" value="PFX32168.1"/>
    <property type="molecule type" value="Genomic_DNA"/>
</dbReference>
<dbReference type="SUPFAM" id="SSF48403">
    <property type="entry name" value="Ankyrin repeat"/>
    <property type="match status" value="1"/>
</dbReference>
<feature type="repeat" description="ANK" evidence="3">
    <location>
        <begin position="79"/>
        <end position="111"/>
    </location>
</feature>
<feature type="repeat" description="ANK" evidence="3">
    <location>
        <begin position="112"/>
        <end position="148"/>
    </location>
</feature>
<dbReference type="PROSITE" id="PS50088">
    <property type="entry name" value="ANK_REPEAT"/>
    <property type="match status" value="3"/>
</dbReference>
<dbReference type="Pfam" id="PF12796">
    <property type="entry name" value="Ank_2"/>
    <property type="match status" value="1"/>
</dbReference>
<dbReference type="STRING" id="50429.A0A2B4SUB2"/>
<sequence length="365" mass="40851">MHAPWKREMSSSCLNQAVCSGRLHQIRLLLDIGVKSTIVDNEGRSPLMIAACGPKDSLATRIARLLLGRGARVEAVDNQGRTALSYACQHGHSKLVKLLIEDDCDINLADKDGNTPLMYAAMSGSVPTLREVLNILLKYRLSVDLRNKKGFSAYLLAAKMANWECAWILKTEANASVDVRDTEFFLNGKEWAKKVRRNLEKEKFEKSVQLIAHRPRPQTSLELGRGNKIVITPCNSRTFSRLTTHSEPAVTRKIGLVDRWSVVHKDLKRNNELEITRVKSASSTSNSSRESTIPSVARTLTPDLHAIFSQYVLVDNKPAVTVADRRPAYGSSSRKMNELPGKRLMRESRNSRVGAMSRKKFSITR</sequence>
<dbReference type="InterPro" id="IPR036770">
    <property type="entry name" value="Ankyrin_rpt-contain_sf"/>
</dbReference>
<name>A0A2B4SUB2_STYPI</name>
<evidence type="ECO:0000256" key="3">
    <source>
        <dbReference type="PROSITE-ProRule" id="PRU00023"/>
    </source>
</evidence>
<dbReference type="Proteomes" id="UP000225706">
    <property type="component" value="Unassembled WGS sequence"/>
</dbReference>
<protein>
    <submittedName>
        <fullName evidence="4">Ankyrin repeat domain-containing protein 63</fullName>
    </submittedName>
</protein>
<evidence type="ECO:0000256" key="1">
    <source>
        <dbReference type="ARBA" id="ARBA00022737"/>
    </source>
</evidence>
<dbReference type="PANTHER" id="PTHR24173:SF74">
    <property type="entry name" value="ANKYRIN REPEAT DOMAIN-CONTAINING PROTEIN 16"/>
    <property type="match status" value="1"/>
</dbReference>
<dbReference type="OrthoDB" id="5406014at2759"/>
<accession>A0A2B4SUB2</accession>
<comment type="caution">
    <text evidence="4">The sequence shown here is derived from an EMBL/GenBank/DDBJ whole genome shotgun (WGS) entry which is preliminary data.</text>
</comment>
<dbReference type="PANTHER" id="PTHR24173">
    <property type="entry name" value="ANKYRIN REPEAT CONTAINING"/>
    <property type="match status" value="1"/>
</dbReference>
<reference evidence="5" key="1">
    <citation type="journal article" date="2017" name="bioRxiv">
        <title>Comparative analysis of the genomes of Stylophora pistillata and Acropora digitifera provides evidence for extensive differences between species of corals.</title>
        <authorList>
            <person name="Voolstra C.R."/>
            <person name="Li Y."/>
            <person name="Liew Y.J."/>
            <person name="Baumgarten S."/>
            <person name="Zoccola D."/>
            <person name="Flot J.-F."/>
            <person name="Tambutte S."/>
            <person name="Allemand D."/>
            <person name="Aranda M."/>
        </authorList>
    </citation>
    <scope>NUCLEOTIDE SEQUENCE [LARGE SCALE GENOMIC DNA]</scope>
</reference>
<dbReference type="Gene3D" id="1.25.40.20">
    <property type="entry name" value="Ankyrin repeat-containing domain"/>
    <property type="match status" value="2"/>
</dbReference>
<keyword evidence="5" id="KW-1185">Reference proteome</keyword>